<dbReference type="InterPro" id="IPR000825">
    <property type="entry name" value="SUF_FeS_clus_asmbl_SufBD_core"/>
</dbReference>
<gene>
    <name evidence="2" type="ORF">A3B56_01835</name>
</gene>
<evidence type="ECO:0000259" key="1">
    <source>
        <dbReference type="Pfam" id="PF01458"/>
    </source>
</evidence>
<dbReference type="Pfam" id="PF01458">
    <property type="entry name" value="SUFBD_core"/>
    <property type="match status" value="1"/>
</dbReference>
<dbReference type="PANTHER" id="PTHR43575">
    <property type="entry name" value="PROTEIN ABCI7, CHLOROPLASTIC"/>
    <property type="match status" value="1"/>
</dbReference>
<sequence length="180" mass="20187">MIKQIPNPQLHNPKKIFRINKGEKKTVVVNSSGTYVVELRGKGAEALIVGAMKITGNENVTIHTVQHHMAPDTKSDLLIKAVLYDKARLMYDGLIKIDKTAQHANAYQRQENLLMSDSAHVESKPELEIKANEVRCTHGATMGMIDEEQVFYLMSRGLFRSIAEDLIVEGFLESALEKIQ</sequence>
<dbReference type="AlphaFoldDB" id="A0A1F7JF95"/>
<dbReference type="GO" id="GO:0016226">
    <property type="term" value="P:iron-sulfur cluster assembly"/>
    <property type="evidence" value="ECO:0007669"/>
    <property type="project" value="InterPro"/>
</dbReference>
<dbReference type="EMBL" id="MGAU01000035">
    <property type="protein sequence ID" value="OGK54273.1"/>
    <property type="molecule type" value="Genomic_DNA"/>
</dbReference>
<evidence type="ECO:0000313" key="2">
    <source>
        <dbReference type="EMBL" id="OGK54273.1"/>
    </source>
</evidence>
<dbReference type="PANTHER" id="PTHR43575:SF1">
    <property type="entry name" value="PROTEIN ABCI7, CHLOROPLASTIC"/>
    <property type="match status" value="1"/>
</dbReference>
<organism evidence="2 3">
    <name type="scientific">Candidatus Roizmanbacteria bacterium RIFCSPLOWO2_01_FULL_45_11</name>
    <dbReference type="NCBI Taxonomy" id="1802070"/>
    <lineage>
        <taxon>Bacteria</taxon>
        <taxon>Candidatus Roizmaniibacteriota</taxon>
    </lineage>
</organism>
<name>A0A1F7JF95_9BACT</name>
<evidence type="ECO:0000313" key="3">
    <source>
        <dbReference type="Proteomes" id="UP000178486"/>
    </source>
</evidence>
<proteinExistence type="predicted"/>
<dbReference type="Proteomes" id="UP000178486">
    <property type="component" value="Unassembled WGS sequence"/>
</dbReference>
<reference evidence="2 3" key="1">
    <citation type="journal article" date="2016" name="Nat. Commun.">
        <title>Thousands of microbial genomes shed light on interconnected biogeochemical processes in an aquifer system.</title>
        <authorList>
            <person name="Anantharaman K."/>
            <person name="Brown C.T."/>
            <person name="Hug L.A."/>
            <person name="Sharon I."/>
            <person name="Castelle C.J."/>
            <person name="Probst A.J."/>
            <person name="Thomas B.C."/>
            <person name="Singh A."/>
            <person name="Wilkins M.J."/>
            <person name="Karaoz U."/>
            <person name="Brodie E.L."/>
            <person name="Williams K.H."/>
            <person name="Hubbard S.S."/>
            <person name="Banfield J.F."/>
        </authorList>
    </citation>
    <scope>NUCLEOTIDE SEQUENCE [LARGE SCALE GENOMIC DNA]</scope>
</reference>
<accession>A0A1F7JF95</accession>
<dbReference type="InterPro" id="IPR055346">
    <property type="entry name" value="Fe-S_cluster_assembly_SufBD"/>
</dbReference>
<dbReference type="SUPFAM" id="SSF101960">
    <property type="entry name" value="Stabilizer of iron transporter SufD"/>
    <property type="match status" value="1"/>
</dbReference>
<protein>
    <recommendedName>
        <fullName evidence="1">SUF system FeS cluster assembly SufBD core domain-containing protein</fullName>
    </recommendedName>
</protein>
<dbReference type="InterPro" id="IPR037284">
    <property type="entry name" value="SUF_FeS_clus_asmbl_SufBD_sf"/>
</dbReference>
<comment type="caution">
    <text evidence="2">The sequence shown here is derived from an EMBL/GenBank/DDBJ whole genome shotgun (WGS) entry which is preliminary data.</text>
</comment>
<feature type="domain" description="SUF system FeS cluster assembly SufBD core" evidence="1">
    <location>
        <begin position="35"/>
        <end position="171"/>
    </location>
</feature>